<reference evidence="7 8" key="1">
    <citation type="journal article" date="2015" name="Nature">
        <title>rRNA introns, odd ribosomes, and small enigmatic genomes across a large radiation of phyla.</title>
        <authorList>
            <person name="Brown C.T."/>
            <person name="Hug L.A."/>
            <person name="Thomas B.C."/>
            <person name="Sharon I."/>
            <person name="Castelle C.J."/>
            <person name="Singh A."/>
            <person name="Wilkins M.J."/>
            <person name="Williams K.H."/>
            <person name="Banfield J.F."/>
        </authorList>
    </citation>
    <scope>NUCLEOTIDE SEQUENCE [LARGE SCALE GENOMIC DNA]</scope>
</reference>
<dbReference type="GO" id="GO:0016020">
    <property type="term" value="C:membrane"/>
    <property type="evidence" value="ECO:0007669"/>
    <property type="project" value="UniProtKB-SubCell"/>
</dbReference>
<evidence type="ECO:0000256" key="4">
    <source>
        <dbReference type="ARBA" id="ARBA00023136"/>
    </source>
</evidence>
<dbReference type="Pfam" id="PF00924">
    <property type="entry name" value="MS_channel_2nd"/>
    <property type="match status" value="1"/>
</dbReference>
<organism evidence="7 8">
    <name type="scientific">candidate division CPR2 bacterium GW2011_GWC2_39_10</name>
    <dbReference type="NCBI Taxonomy" id="1618345"/>
    <lineage>
        <taxon>Bacteria</taxon>
        <taxon>Bacteria division CPR2</taxon>
    </lineage>
</organism>
<dbReference type="InterPro" id="IPR023408">
    <property type="entry name" value="MscS_beta-dom_sf"/>
</dbReference>
<evidence type="ECO:0000259" key="6">
    <source>
        <dbReference type="Pfam" id="PF00924"/>
    </source>
</evidence>
<accession>A0A0G0PVQ2</accession>
<proteinExistence type="predicted"/>
<keyword evidence="2 5" id="KW-0812">Transmembrane</keyword>
<evidence type="ECO:0000256" key="1">
    <source>
        <dbReference type="ARBA" id="ARBA00004370"/>
    </source>
</evidence>
<comment type="subcellular location">
    <subcellularLocation>
        <location evidence="1">Membrane</location>
    </subcellularLocation>
</comment>
<dbReference type="PANTHER" id="PTHR30221:SF1">
    <property type="entry name" value="SMALL-CONDUCTANCE MECHANOSENSITIVE CHANNEL"/>
    <property type="match status" value="1"/>
</dbReference>
<keyword evidence="3 5" id="KW-1133">Transmembrane helix</keyword>
<feature type="transmembrane region" description="Helical" evidence="5">
    <location>
        <begin position="26"/>
        <end position="48"/>
    </location>
</feature>
<comment type="caution">
    <text evidence="7">The sequence shown here is derived from an EMBL/GenBank/DDBJ whole genome shotgun (WGS) entry which is preliminary data.</text>
</comment>
<dbReference type="SUPFAM" id="SSF50182">
    <property type="entry name" value="Sm-like ribonucleoproteins"/>
    <property type="match status" value="1"/>
</dbReference>
<evidence type="ECO:0000256" key="3">
    <source>
        <dbReference type="ARBA" id="ARBA00022989"/>
    </source>
</evidence>
<evidence type="ECO:0000256" key="2">
    <source>
        <dbReference type="ARBA" id="ARBA00022692"/>
    </source>
</evidence>
<dbReference type="InterPro" id="IPR010920">
    <property type="entry name" value="LSM_dom_sf"/>
</dbReference>
<feature type="transmembrane region" description="Helical" evidence="5">
    <location>
        <begin position="60"/>
        <end position="83"/>
    </location>
</feature>
<feature type="transmembrane region" description="Helical" evidence="5">
    <location>
        <begin position="95"/>
        <end position="119"/>
    </location>
</feature>
<evidence type="ECO:0000313" key="8">
    <source>
        <dbReference type="Proteomes" id="UP000034207"/>
    </source>
</evidence>
<dbReference type="PANTHER" id="PTHR30221">
    <property type="entry name" value="SMALL-CONDUCTANCE MECHANOSENSITIVE CHANNEL"/>
    <property type="match status" value="1"/>
</dbReference>
<dbReference type="GO" id="GO:0008381">
    <property type="term" value="F:mechanosensitive monoatomic ion channel activity"/>
    <property type="evidence" value="ECO:0007669"/>
    <property type="project" value="InterPro"/>
</dbReference>
<keyword evidence="4 5" id="KW-0472">Membrane</keyword>
<name>A0A0G0PVQ2_UNCC2</name>
<protein>
    <submittedName>
        <fullName evidence="7">Small-conductance mechanosensitive channel</fullName>
    </submittedName>
</protein>
<dbReference type="STRING" id="1618345.UT18_C0020G0013"/>
<sequence>MHDKIIEFADKITNPVLDILGRLPQAILTLVGGILLIQISAGLLEVLVIKQKKLKPFHGIILSIFKTLTRIGLILFVMNSLGFSKLAAVITGSSALLMFFLSAGAAGIVGDVIAGVSLASDTDFRIGSKVKAGDKETVGIVSSTDMRKVRIRDEEGHMHVIPNALIEKNEWVVLKKASEVAAQEREEAEARS</sequence>
<evidence type="ECO:0000313" key="7">
    <source>
        <dbReference type="EMBL" id="KKQ93406.1"/>
    </source>
</evidence>
<dbReference type="Gene3D" id="2.30.30.60">
    <property type="match status" value="1"/>
</dbReference>
<dbReference type="InterPro" id="IPR045275">
    <property type="entry name" value="MscS_archaea/bacteria_type"/>
</dbReference>
<dbReference type="InterPro" id="IPR006685">
    <property type="entry name" value="MscS_channel_2nd"/>
</dbReference>
<gene>
    <name evidence="7" type="ORF">UT18_C0020G0013</name>
</gene>
<evidence type="ECO:0000256" key="5">
    <source>
        <dbReference type="SAM" id="Phobius"/>
    </source>
</evidence>
<feature type="domain" description="Mechanosensitive ion channel MscS" evidence="6">
    <location>
        <begin position="108"/>
        <end position="168"/>
    </location>
</feature>
<dbReference type="AlphaFoldDB" id="A0A0G0PVQ2"/>
<dbReference type="EMBL" id="LBVV01000020">
    <property type="protein sequence ID" value="KKQ93406.1"/>
    <property type="molecule type" value="Genomic_DNA"/>
</dbReference>
<dbReference type="Proteomes" id="UP000034207">
    <property type="component" value="Unassembled WGS sequence"/>
</dbReference>
<dbReference type="PATRIC" id="fig|1618345.3.peg.1020"/>